<dbReference type="RefSeq" id="WP_010488909.1">
    <property type="nucleotide sequence ID" value="NZ_AZCT01000006.1"/>
</dbReference>
<comment type="similarity">
    <text evidence="2">Belongs to the MurCDEF family. MurT subfamily.</text>
</comment>
<dbReference type="InterPro" id="IPR036565">
    <property type="entry name" value="Mur-like_cat_sf"/>
</dbReference>
<dbReference type="Gene3D" id="3.40.1190.10">
    <property type="entry name" value="Mur-like, catalytic domain"/>
    <property type="match status" value="1"/>
</dbReference>
<organism evidence="5 6">
    <name type="scientific">Lacticaseibacillus zeae DSM 20178 = KCTC 3804</name>
    <dbReference type="NCBI Taxonomy" id="1423816"/>
    <lineage>
        <taxon>Bacteria</taxon>
        <taxon>Bacillati</taxon>
        <taxon>Bacillota</taxon>
        <taxon>Bacilli</taxon>
        <taxon>Lactobacillales</taxon>
        <taxon>Lactobacillaceae</taxon>
        <taxon>Lacticaseibacillus</taxon>
    </lineage>
</organism>
<protein>
    <recommendedName>
        <fullName evidence="2">Lipid II isoglutaminyl synthase (glutamine-hydrolyzing) subunit MurT</fullName>
        <ecNumber evidence="2">6.3.5.13</ecNumber>
    </recommendedName>
</protein>
<keyword evidence="2" id="KW-0961">Cell wall biogenesis/degradation</keyword>
<sequence>MAFSAKASLATAIGRSSYWFLHTFLKGGSSLPGKLANKIDPRVLQALGRDYDVIVVTGTNGKTLTTSLIVKVLKQKYQEVLTNPTGSNMLQGITTAFLAQPKHGHDRGIAVLEVDEANVAPVAAQLKPKAFVLTNIFRDQMDRYGEFYTTYQKILDGVTLDPKAVVLANGDAPIFSSRKLPNPVHYYGFTLTDEGDHKAPPNTDGVLCPVCQHILHYHAITYANLGNYFCPNCGFKRPQLKYQVNTVTKMTPQSSDFVIDGQPCHIDIGGTYNIYNALAAFAVGRTFGVSPEQISQAFAYDEKVFGRQEVIQLGDKKLTLILVKNPVGLNQVLSMIETAKQPFGFAMLLNANYADGIDTSWIWDGNFEDFVASKKAATYLVGGERYKDIALRLTVAGVPEDKLMTQPDLSNVITELQKMPQQQLYVLSTYTAMLQLRKKLSEGGFIKAGF</sequence>
<dbReference type="PATRIC" id="fig|1423816.3.peg.2767"/>
<dbReference type="Proteomes" id="UP000051984">
    <property type="component" value="Unassembled WGS sequence"/>
</dbReference>
<evidence type="ECO:0000259" key="4">
    <source>
        <dbReference type="Pfam" id="PF08353"/>
    </source>
</evidence>
<feature type="binding site" evidence="2">
    <location>
        <position position="211"/>
    </location>
    <ligand>
        <name>Zn(2+)</name>
        <dbReference type="ChEBI" id="CHEBI:29105"/>
    </ligand>
</feature>
<dbReference type="GO" id="GO:0071555">
    <property type="term" value="P:cell wall organization"/>
    <property type="evidence" value="ECO:0007669"/>
    <property type="project" value="UniProtKB-KW"/>
</dbReference>
<feature type="domain" description="Lipid II isoglutaminyl synthase (glutamine-hydrolyzing) subunit MurT C-terminal" evidence="4">
    <location>
        <begin position="322"/>
        <end position="433"/>
    </location>
</feature>
<dbReference type="GO" id="GO:0008360">
    <property type="term" value="P:regulation of cell shape"/>
    <property type="evidence" value="ECO:0007669"/>
    <property type="project" value="UniProtKB-KW"/>
</dbReference>
<feature type="binding site" evidence="2">
    <location>
        <position position="208"/>
    </location>
    <ligand>
        <name>Zn(2+)</name>
        <dbReference type="ChEBI" id="CHEBI:29105"/>
    </ligand>
</feature>
<dbReference type="InterPro" id="IPR043703">
    <property type="entry name" value="Lipid_II_synth_MurT"/>
</dbReference>
<dbReference type="GO" id="GO:0009252">
    <property type="term" value="P:peptidoglycan biosynthetic process"/>
    <property type="evidence" value="ECO:0007669"/>
    <property type="project" value="UniProtKB-UniRule"/>
</dbReference>
<dbReference type="PANTHER" id="PTHR23135:SF7">
    <property type="entry name" value="LIPID II ISOGLUTAMINYL SYNTHASE (GLUTAMINE-HYDROLYZING) SUBUNIT MURT"/>
    <property type="match status" value="1"/>
</dbReference>
<dbReference type="GO" id="GO:0140282">
    <property type="term" value="F:carbon-nitrogen ligase activity on lipid II"/>
    <property type="evidence" value="ECO:0007669"/>
    <property type="project" value="UniProtKB-UniRule"/>
</dbReference>
<dbReference type="SUPFAM" id="SSF53623">
    <property type="entry name" value="MurD-like peptide ligases, catalytic domain"/>
    <property type="match status" value="1"/>
</dbReference>
<evidence type="ECO:0000259" key="3">
    <source>
        <dbReference type="Pfam" id="PF08245"/>
    </source>
</evidence>
<dbReference type="InterPro" id="IPR013221">
    <property type="entry name" value="Mur_ligase_cen"/>
</dbReference>
<keyword evidence="2" id="KW-0133">Cell shape</keyword>
<proteinExistence type="inferred from homology"/>
<comment type="catalytic activity">
    <reaction evidence="2">
        <text>beta-D-GlcNAc-(1-&gt;4)-Mur2Ac(oyl-L-Ala-gamma-D-O-P-Glu-L-Lys-D-Ala-D-Ala)-di-trans,octa-cis-undecaprenyl diphosphate + NH4(+) = beta-D-GlcNAc-(1-&gt;4)-Mur2Ac(oyl-L-Ala-D-isoglutaminyl-L-Lys-D-Ala-D-Ala)-di-trans,octa-cis-undecaprenyl diphosphate + phosphate + H(+)</text>
        <dbReference type="Rhea" id="RHEA:57932"/>
        <dbReference type="ChEBI" id="CHEBI:15378"/>
        <dbReference type="ChEBI" id="CHEBI:28938"/>
        <dbReference type="ChEBI" id="CHEBI:43474"/>
        <dbReference type="ChEBI" id="CHEBI:62233"/>
        <dbReference type="ChEBI" id="CHEBI:143132"/>
    </reaction>
</comment>
<keyword evidence="2" id="KW-0067">ATP-binding</keyword>
<dbReference type="InterPro" id="IPR013564">
    <property type="entry name" value="MurT_C"/>
</dbReference>
<comment type="caution">
    <text evidence="5">The sequence shown here is derived from an EMBL/GenBank/DDBJ whole genome shotgun (WGS) entry which is preliminary data.</text>
</comment>
<dbReference type="eggNOG" id="COG0770">
    <property type="taxonomic scope" value="Bacteria"/>
</dbReference>
<name>A0A0R1F069_LACZE</name>
<dbReference type="EC" id="6.3.5.13" evidence="2"/>
<keyword evidence="2" id="KW-0862">Zinc</keyword>
<evidence type="ECO:0000256" key="2">
    <source>
        <dbReference type="HAMAP-Rule" id="MF_02214"/>
    </source>
</evidence>
<comment type="pathway">
    <text evidence="1 2">Cell wall biogenesis; peptidoglycan biosynthesis.</text>
</comment>
<dbReference type="HAMAP" id="MF_02214">
    <property type="entry name" value="Lipid_II_synth_MurT"/>
    <property type="match status" value="1"/>
</dbReference>
<dbReference type="Pfam" id="PF08353">
    <property type="entry name" value="MurT_C"/>
    <property type="match status" value="1"/>
</dbReference>
<dbReference type="GO" id="GO:0016881">
    <property type="term" value="F:acid-amino acid ligase activity"/>
    <property type="evidence" value="ECO:0007669"/>
    <property type="project" value="InterPro"/>
</dbReference>
<dbReference type="GO" id="GO:0008270">
    <property type="term" value="F:zinc ion binding"/>
    <property type="evidence" value="ECO:0007669"/>
    <property type="project" value="UniProtKB-UniRule"/>
</dbReference>
<dbReference type="AlphaFoldDB" id="A0A0R1F069"/>
<comment type="function">
    <text evidence="2">The lipid II isoglutaminyl synthase complex catalyzes the formation of alpha-D-isoglutamine in the cell wall lipid II stem peptide. The MurT subunit catalyzes the ATP-dependent amidation of D-glutamate residue of lipid II, converting it to an isoglutamine residue.</text>
</comment>
<feature type="active site" evidence="2">
    <location>
        <position position="358"/>
    </location>
</feature>
<dbReference type="EMBL" id="AZCT01000006">
    <property type="protein sequence ID" value="KRK12530.1"/>
    <property type="molecule type" value="Genomic_DNA"/>
</dbReference>
<feature type="binding site" evidence="2">
    <location>
        <position position="233"/>
    </location>
    <ligand>
        <name>Zn(2+)</name>
        <dbReference type="ChEBI" id="CHEBI:29105"/>
    </ligand>
</feature>
<dbReference type="PANTHER" id="PTHR23135">
    <property type="entry name" value="MUR LIGASE FAMILY MEMBER"/>
    <property type="match status" value="1"/>
</dbReference>
<dbReference type="Pfam" id="PF08245">
    <property type="entry name" value="Mur_ligase_M"/>
    <property type="match status" value="1"/>
</dbReference>
<dbReference type="GO" id="GO:0005524">
    <property type="term" value="F:ATP binding"/>
    <property type="evidence" value="ECO:0007669"/>
    <property type="project" value="UniProtKB-UniRule"/>
</dbReference>
<feature type="binding site" evidence="2">
    <location>
        <position position="230"/>
    </location>
    <ligand>
        <name>Zn(2+)</name>
        <dbReference type="ChEBI" id="CHEBI:29105"/>
    </ligand>
</feature>
<gene>
    <name evidence="2" type="primary">murT</name>
    <name evidence="5" type="ORF">FD51_GL002660</name>
</gene>
<evidence type="ECO:0000313" key="6">
    <source>
        <dbReference type="Proteomes" id="UP000051984"/>
    </source>
</evidence>
<comment type="catalytic activity">
    <reaction evidence="2">
        <text>beta-D-GlcNAc-(1-&gt;4)-Mur2Ac(oyl-L-Ala-gamma-D-Glu-L-Lys-D-Ala-D-Ala)-di-trans,octa-cis-undecaprenyl diphosphate + L-glutamine + ATP + H2O = beta-D-GlcNAc-(1-&gt;4)-Mur2Ac(oyl-L-Ala-D-isoglutaminyl-L-Lys-D-Ala-D-Ala)-di-trans,octa-cis-undecaprenyl diphosphate + L-glutamate + ADP + phosphate + H(+)</text>
        <dbReference type="Rhea" id="RHEA:57928"/>
        <dbReference type="ChEBI" id="CHEBI:15377"/>
        <dbReference type="ChEBI" id="CHEBI:15378"/>
        <dbReference type="ChEBI" id="CHEBI:29985"/>
        <dbReference type="ChEBI" id="CHEBI:30616"/>
        <dbReference type="ChEBI" id="CHEBI:43474"/>
        <dbReference type="ChEBI" id="CHEBI:58359"/>
        <dbReference type="ChEBI" id="CHEBI:60033"/>
        <dbReference type="ChEBI" id="CHEBI:62233"/>
        <dbReference type="ChEBI" id="CHEBI:456216"/>
        <dbReference type="EC" id="6.3.5.13"/>
    </reaction>
</comment>
<dbReference type="UniPathway" id="UPA00219"/>
<accession>A0A0R1F069</accession>
<feature type="domain" description="Mur ligase central" evidence="3">
    <location>
        <begin position="56"/>
        <end position="283"/>
    </location>
</feature>
<keyword evidence="2" id="KW-0547">Nucleotide-binding</keyword>
<comment type="catalytic activity">
    <reaction evidence="2">
        <text>beta-D-GlcNAc-(1-&gt;4)-Mur2Ac(oyl-L-Ala-gamma-D-Glu-L-Lys-D-Ala-D-Ala)-di-trans,octa-cis-undecaprenyl diphosphate + ATP = beta-D-GlcNAc-(1-&gt;4)-Mur2Ac(oyl-L-Ala-gamma-D-O-P-Glu-L-Lys-D-Ala-D-Ala)-di-trans,octa-cis-undecaprenyl diphosphate + ADP</text>
        <dbReference type="Rhea" id="RHEA:59488"/>
        <dbReference type="ChEBI" id="CHEBI:30616"/>
        <dbReference type="ChEBI" id="CHEBI:60033"/>
        <dbReference type="ChEBI" id="CHEBI:143132"/>
        <dbReference type="ChEBI" id="CHEBI:456216"/>
    </reaction>
</comment>
<evidence type="ECO:0000256" key="1">
    <source>
        <dbReference type="ARBA" id="ARBA00004752"/>
    </source>
</evidence>
<keyword evidence="2" id="KW-0573">Peptidoglycan synthesis</keyword>
<keyword evidence="2" id="KW-0479">Metal-binding</keyword>
<comment type="subunit">
    <text evidence="2">Forms a heterodimer with GatD.</text>
</comment>
<evidence type="ECO:0000313" key="5">
    <source>
        <dbReference type="EMBL" id="KRK12530.1"/>
    </source>
</evidence>
<keyword evidence="2 5" id="KW-0436">Ligase</keyword>
<reference evidence="5 6" key="1">
    <citation type="journal article" date="2015" name="Genome Announc.">
        <title>Expanding the biotechnology potential of lactobacilli through comparative genomics of 213 strains and associated genera.</title>
        <authorList>
            <person name="Sun Z."/>
            <person name="Harris H.M."/>
            <person name="McCann A."/>
            <person name="Guo C."/>
            <person name="Argimon S."/>
            <person name="Zhang W."/>
            <person name="Yang X."/>
            <person name="Jeffery I.B."/>
            <person name="Cooney J.C."/>
            <person name="Kagawa T.F."/>
            <person name="Liu W."/>
            <person name="Song Y."/>
            <person name="Salvetti E."/>
            <person name="Wrobel A."/>
            <person name="Rasinkangas P."/>
            <person name="Parkhill J."/>
            <person name="Rea M.C."/>
            <person name="O'Sullivan O."/>
            <person name="Ritari J."/>
            <person name="Douillard F.P."/>
            <person name="Paul Ross R."/>
            <person name="Yang R."/>
            <person name="Briner A.E."/>
            <person name="Felis G.E."/>
            <person name="de Vos W.M."/>
            <person name="Barrangou R."/>
            <person name="Klaenhammer T.R."/>
            <person name="Caufield P.W."/>
            <person name="Cui Y."/>
            <person name="Zhang H."/>
            <person name="O'Toole P.W."/>
        </authorList>
    </citation>
    <scope>NUCLEOTIDE SEQUENCE [LARGE SCALE GENOMIC DNA]</scope>
    <source>
        <strain evidence="5 6">DSM 20178</strain>
    </source>
</reference>